<dbReference type="Gene3D" id="2.40.40.10">
    <property type="entry name" value="RlpA-like domain"/>
    <property type="match status" value="1"/>
</dbReference>
<feature type="compositionally biased region" description="Low complexity" evidence="2">
    <location>
        <begin position="342"/>
        <end position="379"/>
    </location>
</feature>
<dbReference type="GO" id="GO:0008237">
    <property type="term" value="F:metallopeptidase activity"/>
    <property type="evidence" value="ECO:0007669"/>
    <property type="project" value="InterPro"/>
</dbReference>
<keyword evidence="1" id="KW-0732">Signal</keyword>
<feature type="region of interest" description="Disordered" evidence="2">
    <location>
        <begin position="330"/>
        <end position="379"/>
    </location>
</feature>
<evidence type="ECO:0000313" key="5">
    <source>
        <dbReference type="Proteomes" id="UP000298390"/>
    </source>
</evidence>
<evidence type="ECO:0000313" key="4">
    <source>
        <dbReference type="EMBL" id="TFY58802.1"/>
    </source>
</evidence>
<dbReference type="Pfam" id="PF03330">
    <property type="entry name" value="DPBB_1"/>
    <property type="match status" value="1"/>
</dbReference>
<proteinExistence type="predicted"/>
<dbReference type="Gene3D" id="3.40.140.10">
    <property type="entry name" value="Cytidine Deaminase, domain 2"/>
    <property type="match status" value="1"/>
</dbReference>
<evidence type="ECO:0000256" key="1">
    <source>
        <dbReference type="ARBA" id="ARBA00022729"/>
    </source>
</evidence>
<name>A0A4Y9Y9C3_9APHY</name>
<organism evidence="4 5">
    <name type="scientific">Rhodofomes roseus</name>
    <dbReference type="NCBI Taxonomy" id="34475"/>
    <lineage>
        <taxon>Eukaryota</taxon>
        <taxon>Fungi</taxon>
        <taxon>Dikarya</taxon>
        <taxon>Basidiomycota</taxon>
        <taxon>Agaricomycotina</taxon>
        <taxon>Agaricomycetes</taxon>
        <taxon>Polyporales</taxon>
        <taxon>Rhodofomes</taxon>
    </lineage>
</organism>
<dbReference type="PANTHER" id="PTHR31836:SF28">
    <property type="entry name" value="SRCR DOMAIN-CONTAINING PROTEIN-RELATED"/>
    <property type="match status" value="1"/>
</dbReference>
<dbReference type="InterPro" id="IPR036908">
    <property type="entry name" value="RlpA-like_sf"/>
</dbReference>
<dbReference type="InterPro" id="IPR037518">
    <property type="entry name" value="MPN"/>
</dbReference>
<evidence type="ECO:0000259" key="3">
    <source>
        <dbReference type="PROSITE" id="PS50249"/>
    </source>
</evidence>
<sequence length="542" mass="57634">MAAATSMAAALAASLPAPSSAPAPAAPTYEAIPASMSKVIDLEGEIPLNSVQLDGLVVSKIIKHSRDAQGSTTHGLVLGIDLDGTLEVSNSFPMPNHSPDDDDKSAKGITRYQASMLRSLKDVQADDSIVGFYQAMTLGSFFNQTLIETQAIHQEKLRHGGVVIVHDMSQTARGNASFRAFRLTRAFLDALKRNNFSATSLIDHRLTFSSILEELPVKIRTNALLSSFLGTLTELSAPSVAGGHPSAASSSAALPPSFSTLNLGTASVARNLEHIIEAVDAYKTEEGNLAYLHRQMRARSRRPMPATTAHSLTAPPVAESEPIFPEVKVKPKRKRSLNKRCAPANSTVSASATTSDVPTDTSSWVAPTSSWVAPSSDSSSWVDSSAWVDPSTWALPTSSWVAPTWSWVAPTTTDDPTTWSAPAPTPTSGSGPSWLYGQQWGDGTFYAAGLGACGITNSDSDYIIAVSEDLFDNYPGYDGVNPNNNPVCNKQIIATYGGKSITVTVTDRCTGCNATSIDFTPTAFSQLADQSLGRIHLTWVWA</sequence>
<dbReference type="InterPro" id="IPR051477">
    <property type="entry name" value="Expansin_CellWall"/>
</dbReference>
<gene>
    <name evidence="4" type="ORF">EVJ58_g6186</name>
</gene>
<dbReference type="CDD" id="cd22191">
    <property type="entry name" value="DPBB_RlpA_EXP_N-like"/>
    <property type="match status" value="1"/>
</dbReference>
<dbReference type="Proteomes" id="UP000298390">
    <property type="component" value="Unassembled WGS sequence"/>
</dbReference>
<dbReference type="PANTHER" id="PTHR31836">
    <property type="match status" value="1"/>
</dbReference>
<dbReference type="InterPro" id="IPR027524">
    <property type="entry name" value="eIF3h"/>
</dbReference>
<dbReference type="SUPFAM" id="SSF50685">
    <property type="entry name" value="Barwin-like endoglucanases"/>
    <property type="match status" value="1"/>
</dbReference>
<dbReference type="Pfam" id="PF01398">
    <property type="entry name" value="JAB"/>
    <property type="match status" value="1"/>
</dbReference>
<comment type="caution">
    <text evidence="4">The sequence shown here is derived from an EMBL/GenBank/DDBJ whole genome shotgun (WGS) entry which is preliminary data.</text>
</comment>
<dbReference type="InterPro" id="IPR000555">
    <property type="entry name" value="JAMM/MPN+_dom"/>
</dbReference>
<dbReference type="EMBL" id="SEKV01000338">
    <property type="protein sequence ID" value="TFY58802.1"/>
    <property type="molecule type" value="Genomic_DNA"/>
</dbReference>
<dbReference type="GO" id="GO:0003743">
    <property type="term" value="F:translation initiation factor activity"/>
    <property type="evidence" value="ECO:0007669"/>
    <property type="project" value="InterPro"/>
</dbReference>
<dbReference type="Pfam" id="PF19445">
    <property type="entry name" value="eIF3h_C"/>
    <property type="match status" value="1"/>
</dbReference>
<evidence type="ECO:0000256" key="2">
    <source>
        <dbReference type="SAM" id="MobiDB-lite"/>
    </source>
</evidence>
<dbReference type="PROSITE" id="PS50249">
    <property type="entry name" value="MPN"/>
    <property type="match status" value="1"/>
</dbReference>
<feature type="region of interest" description="Disordered" evidence="2">
    <location>
        <begin position="411"/>
        <end position="431"/>
    </location>
</feature>
<dbReference type="InterPro" id="IPR009009">
    <property type="entry name" value="RlpA-like_DPBB"/>
</dbReference>
<dbReference type="SMART" id="SM00232">
    <property type="entry name" value="JAB_MPN"/>
    <property type="match status" value="1"/>
</dbReference>
<dbReference type="AlphaFoldDB" id="A0A4Y9Y9C3"/>
<accession>A0A4Y9Y9C3</accession>
<protein>
    <recommendedName>
        <fullName evidence="3">MPN domain-containing protein</fullName>
    </recommendedName>
</protein>
<feature type="domain" description="MPN" evidence="3">
    <location>
        <begin position="51"/>
        <end position="187"/>
    </location>
</feature>
<reference evidence="4 5" key="1">
    <citation type="submission" date="2019-01" db="EMBL/GenBank/DDBJ databases">
        <title>Genome sequencing of the rare red list fungi Fomitopsis rosea.</title>
        <authorList>
            <person name="Buettner E."/>
            <person name="Kellner H."/>
        </authorList>
    </citation>
    <scope>NUCLEOTIDE SEQUENCE [LARGE SCALE GENOMIC DNA]</scope>
    <source>
        <strain evidence="4 5">DSM 105464</strain>
    </source>
</reference>
<dbReference type="CDD" id="cd08065">
    <property type="entry name" value="MPN_eIF3h"/>
    <property type="match status" value="1"/>
</dbReference>
<dbReference type="InterPro" id="IPR045810">
    <property type="entry name" value="eIF3h_C"/>
</dbReference>
<dbReference type="GO" id="GO:0005852">
    <property type="term" value="C:eukaryotic translation initiation factor 3 complex"/>
    <property type="evidence" value="ECO:0007669"/>
    <property type="project" value="InterPro"/>
</dbReference>
<dbReference type="STRING" id="34475.A0A4Y9Y9C3"/>